<dbReference type="AlphaFoldDB" id="A0A916K114"/>
<keyword evidence="2" id="KW-0238">DNA-binding</keyword>
<gene>
    <name evidence="6" type="ORF">LEUCIP111803_01633</name>
</gene>
<feature type="region of interest" description="Disordered" evidence="4">
    <location>
        <begin position="1"/>
        <end position="22"/>
    </location>
</feature>
<evidence type="ECO:0000256" key="3">
    <source>
        <dbReference type="ARBA" id="ARBA00023163"/>
    </source>
</evidence>
<evidence type="ECO:0000313" key="6">
    <source>
        <dbReference type="EMBL" id="CAG7612977.1"/>
    </source>
</evidence>
<keyword evidence="3" id="KW-0804">Transcription</keyword>
<evidence type="ECO:0000256" key="1">
    <source>
        <dbReference type="ARBA" id="ARBA00023015"/>
    </source>
</evidence>
<comment type="caution">
    <text evidence="6">The sequence shown here is derived from an EMBL/GenBank/DDBJ whole genome shotgun (WGS) entry which is preliminary data.</text>
</comment>
<dbReference type="InterPro" id="IPR018062">
    <property type="entry name" value="HTH_AraC-typ_CS"/>
</dbReference>
<dbReference type="Proteomes" id="UP000693892">
    <property type="component" value="Unassembled WGS sequence"/>
</dbReference>
<dbReference type="EMBL" id="CAJVAP010000017">
    <property type="protein sequence ID" value="CAG7612977.1"/>
    <property type="molecule type" value="Genomic_DNA"/>
</dbReference>
<keyword evidence="7" id="KW-1185">Reference proteome</keyword>
<name>A0A916K114_9MICO</name>
<evidence type="ECO:0000256" key="2">
    <source>
        <dbReference type="ARBA" id="ARBA00023125"/>
    </source>
</evidence>
<dbReference type="GO" id="GO:0003700">
    <property type="term" value="F:DNA-binding transcription factor activity"/>
    <property type="evidence" value="ECO:0007669"/>
    <property type="project" value="InterPro"/>
</dbReference>
<dbReference type="PROSITE" id="PS01124">
    <property type="entry name" value="HTH_ARAC_FAMILY_2"/>
    <property type="match status" value="1"/>
</dbReference>
<dbReference type="PROSITE" id="PS00041">
    <property type="entry name" value="HTH_ARAC_FAMILY_1"/>
    <property type="match status" value="1"/>
</dbReference>
<dbReference type="Pfam" id="PF20240">
    <property type="entry name" value="DUF6597"/>
    <property type="match status" value="1"/>
</dbReference>
<dbReference type="SMART" id="SM00342">
    <property type="entry name" value="HTH_ARAC"/>
    <property type="match status" value="1"/>
</dbReference>
<dbReference type="GO" id="GO:0043565">
    <property type="term" value="F:sequence-specific DNA binding"/>
    <property type="evidence" value="ECO:0007669"/>
    <property type="project" value="InterPro"/>
</dbReference>
<protein>
    <recommendedName>
        <fullName evidence="5">HTH araC/xylS-type domain-containing protein</fullName>
    </recommendedName>
</protein>
<dbReference type="RefSeq" id="WP_218115315.1">
    <property type="nucleotide sequence ID" value="NZ_CAJVAP010000017.1"/>
</dbReference>
<sequence>MAHEPGRSPAHDSAGRAPDDQRGVLYPRRLPEFHRIGPPPGLDHAVAWFWIPEWALPPGEESRQEILPFPACNLVVEPGRATIVGPPTTRSERVLTGSGWAVGALLRPASVPALGIDAVALRDAVRPLDDLELLRAVTAAMSDAARDGDARRDSAAAALAAWIRDRVPAPPHGSTAALANALADAIADPAITRVAELEPRLHTSTRTLQRIAERCFGVPLHAMIRRRRLQEAAARLREDPEATISRLASELGYADHAHFTTDFTALLGMPPSDYRKRLQDRVGAVAGRHHGRP</sequence>
<proteinExistence type="predicted"/>
<dbReference type="InterPro" id="IPR018060">
    <property type="entry name" value="HTH_AraC"/>
</dbReference>
<evidence type="ECO:0000259" key="5">
    <source>
        <dbReference type="PROSITE" id="PS01124"/>
    </source>
</evidence>
<reference evidence="6" key="1">
    <citation type="submission" date="2021-06" db="EMBL/GenBank/DDBJ databases">
        <authorList>
            <person name="Criscuolo A."/>
        </authorList>
    </citation>
    <scope>NUCLEOTIDE SEQUENCE</scope>
    <source>
        <strain evidence="6">CIP111803</strain>
    </source>
</reference>
<accession>A0A916K114</accession>
<dbReference type="Pfam" id="PF12833">
    <property type="entry name" value="HTH_18"/>
    <property type="match status" value="1"/>
</dbReference>
<feature type="domain" description="HTH araC/xylS-type" evidence="5">
    <location>
        <begin position="176"/>
        <end position="277"/>
    </location>
</feature>
<dbReference type="InterPro" id="IPR050204">
    <property type="entry name" value="AraC_XylS_family_regulators"/>
</dbReference>
<keyword evidence="1" id="KW-0805">Transcription regulation</keyword>
<evidence type="ECO:0000313" key="7">
    <source>
        <dbReference type="Proteomes" id="UP000693892"/>
    </source>
</evidence>
<evidence type="ECO:0000256" key="4">
    <source>
        <dbReference type="SAM" id="MobiDB-lite"/>
    </source>
</evidence>
<dbReference type="InterPro" id="IPR046532">
    <property type="entry name" value="DUF6597"/>
</dbReference>
<organism evidence="6 7">
    <name type="scientific">Leucobacter soli</name>
    <dbReference type="NCBI Taxonomy" id="2812850"/>
    <lineage>
        <taxon>Bacteria</taxon>
        <taxon>Bacillati</taxon>
        <taxon>Actinomycetota</taxon>
        <taxon>Actinomycetes</taxon>
        <taxon>Micrococcales</taxon>
        <taxon>Microbacteriaceae</taxon>
        <taxon>Leucobacter</taxon>
    </lineage>
</organism>
<dbReference type="PANTHER" id="PTHR46796">
    <property type="entry name" value="HTH-TYPE TRANSCRIPTIONAL ACTIVATOR RHAS-RELATED"/>
    <property type="match status" value="1"/>
</dbReference>